<proteinExistence type="predicted"/>
<dbReference type="Proteomes" id="UP001054902">
    <property type="component" value="Unassembled WGS sequence"/>
</dbReference>
<dbReference type="EMBL" id="BLLK01000022">
    <property type="protein sequence ID" value="GFH47313.1"/>
    <property type="molecule type" value="Genomic_DNA"/>
</dbReference>
<name>A0AAD3H255_9STRA</name>
<evidence type="ECO:0000313" key="2">
    <source>
        <dbReference type="Proteomes" id="UP001054902"/>
    </source>
</evidence>
<organism evidence="1 2">
    <name type="scientific">Chaetoceros tenuissimus</name>
    <dbReference type="NCBI Taxonomy" id="426638"/>
    <lineage>
        <taxon>Eukaryota</taxon>
        <taxon>Sar</taxon>
        <taxon>Stramenopiles</taxon>
        <taxon>Ochrophyta</taxon>
        <taxon>Bacillariophyta</taxon>
        <taxon>Coscinodiscophyceae</taxon>
        <taxon>Chaetocerotophycidae</taxon>
        <taxon>Chaetocerotales</taxon>
        <taxon>Chaetocerotaceae</taxon>
        <taxon>Chaetoceros</taxon>
    </lineage>
</organism>
<evidence type="ECO:0000313" key="1">
    <source>
        <dbReference type="EMBL" id="GFH47313.1"/>
    </source>
</evidence>
<gene>
    <name evidence="1" type="ORF">CTEN210_03788</name>
</gene>
<dbReference type="AlphaFoldDB" id="A0AAD3H255"/>
<comment type="caution">
    <text evidence="1">The sequence shown here is derived from an EMBL/GenBank/DDBJ whole genome shotgun (WGS) entry which is preliminary data.</text>
</comment>
<sequence>MNTSLNTSPKKKLRSKTLRIGLVALAGYAYFSSDVNSSTPEEDIKRNLSNIDFDKSHTIAAVVNTAKCGTGGMQNSLVQSFECKEQVQLYERTVWHPNCEKNNVHVIRTHFSDEGGDAIEYARKNIPDGEEAQCLIMSGIRNPRDWAISRFVERFKDDFCDGNVPYEELKQRFHEFLMENSIVQVSLLGAIPGLMKEFGTTLQDQMEILKENKGYSLITNTGDGPYRGCELLFLQMEYHYRWKEIIEGQFPGISYAKNEKRQERCPNFADDYERIMAEYEFSDEEIEAIIAGEDSIRQYLEVYGIGLKKEEVSDSEEEAKAEMTSKEKAVPMLRMGSAEAEVEFSLARKLPSTEEKESPNYTPSRLLRHEKMSAIDMIMKALE</sequence>
<keyword evidence="2" id="KW-1185">Reference proteome</keyword>
<reference evidence="1 2" key="1">
    <citation type="journal article" date="2021" name="Sci. Rep.">
        <title>The genome of the diatom Chaetoceros tenuissimus carries an ancient integrated fragment of an extant virus.</title>
        <authorList>
            <person name="Hongo Y."/>
            <person name="Kimura K."/>
            <person name="Takaki Y."/>
            <person name="Yoshida Y."/>
            <person name="Baba S."/>
            <person name="Kobayashi G."/>
            <person name="Nagasaki K."/>
            <person name="Hano T."/>
            <person name="Tomaru Y."/>
        </authorList>
    </citation>
    <scope>NUCLEOTIDE SEQUENCE [LARGE SCALE GENOMIC DNA]</scope>
    <source>
        <strain evidence="1 2">NIES-3715</strain>
    </source>
</reference>
<protein>
    <submittedName>
        <fullName evidence="1">Uncharacterized protein</fullName>
    </submittedName>
</protein>
<accession>A0AAD3H255</accession>